<proteinExistence type="predicted"/>
<feature type="domain" description="InvasinE Adhesion" evidence="2">
    <location>
        <begin position="329"/>
        <end position="467"/>
    </location>
</feature>
<sequence>MGALIEKLGRLSGNVISAAPGIALLLSAFAYGDTWHEPHSSTGMINGTAPSAESVSIPVALNESLLNMAEVNAVSYAARPDDFSADTRINSLTVNNAYDAEGDLFSIPPELHWEGQEPTIALTWANADTPETPLDPQPVSDKSFCEQGMAGSRLVVWPALEQSSEPLALLLFTLTGEPNFGPVALFGPRVRIDVAAAAAAPIAIESDAFDEALKAVKAKVGERITLTITTLGCDGSPSPNTAFVITRSDAVDRQGEVSSSPGVYIDSTPLTGTTSKYQGVTDANGRATVTVKQDNGYGVKTTLTVRPKASASEALQAKIDVIFTVITSPDTPKAHFWGHMPETITASGGLTFERPRLTAELPSPGEAGSVYLSGENWAELTFPQAEKGVNGCASGALPFMKELKALYDEYPSGKLKKTFGLPDRAYWTGDAKRQGSTVSRQIIQLSTGVKNTVSLSNSNSTQWMFMCLREGSHPQPAVMEVTSPSWDANRSAIYAKKDEDVSITVTVRSADGRPVEGAPFAMQRRETITRSGIASKPANLLVTPVAPSGQSAGLYSSPWYGVTNANGQAEISISFTGTSGYAGLKDLMAFTMQDADGVEQTTNLIFASPNSPDSDKATYWGYMPDTVEINGKTLRRPPIVAEAQLPPAWTYDGINGDEFWAYSYYEREDKLNAVAQCGSIDNLPDIDDLTALKSIVKTLHWPDGDYLTKSTNDKGEYCTYNNYMNCGSSTQASGRGLVACVEK</sequence>
<accession>A0AAV5N0R2</accession>
<dbReference type="Pfam" id="PF05689">
    <property type="entry name" value="InvE_AD"/>
    <property type="match status" value="2"/>
</dbReference>
<dbReference type="RefSeq" id="WP_027272924.1">
    <property type="nucleotide sequence ID" value="NZ_BRLH01000001.1"/>
</dbReference>
<gene>
    <name evidence="3" type="ORF">SOASR030_04580</name>
</gene>
<evidence type="ECO:0000259" key="1">
    <source>
        <dbReference type="Pfam" id="PF05688"/>
    </source>
</evidence>
<dbReference type="Pfam" id="PF05688">
    <property type="entry name" value="BIg21"/>
    <property type="match status" value="2"/>
</dbReference>
<dbReference type="InterPro" id="IPR008541">
    <property type="entry name" value="InvE_AD"/>
</dbReference>
<dbReference type="InterPro" id="IPR008542">
    <property type="entry name" value="BIg21"/>
</dbReference>
<evidence type="ECO:0000313" key="3">
    <source>
        <dbReference type="EMBL" id="GKX54346.1"/>
    </source>
</evidence>
<evidence type="ECO:0000259" key="2">
    <source>
        <dbReference type="Pfam" id="PF05689"/>
    </source>
</evidence>
<name>A0AAV5N0R2_9GAMM</name>
<organism evidence="3 4">
    <name type="scientific">Leminorella grimontii</name>
    <dbReference type="NCBI Taxonomy" id="82981"/>
    <lineage>
        <taxon>Bacteria</taxon>
        <taxon>Pseudomonadati</taxon>
        <taxon>Pseudomonadota</taxon>
        <taxon>Gammaproteobacteria</taxon>
        <taxon>Enterobacterales</taxon>
        <taxon>Budviciaceae</taxon>
        <taxon>Leminorella</taxon>
    </lineage>
</organism>
<protein>
    <recommendedName>
        <fullName evidence="5">Outer membrane protein</fullName>
    </recommendedName>
</protein>
<feature type="domain" description="Bacterial Immunoglobulin-like 21" evidence="1">
    <location>
        <begin position="221"/>
        <end position="326"/>
    </location>
</feature>
<evidence type="ECO:0000313" key="4">
    <source>
        <dbReference type="Proteomes" id="UP001058124"/>
    </source>
</evidence>
<dbReference type="EMBL" id="BRLH01000001">
    <property type="protein sequence ID" value="GKX54346.1"/>
    <property type="molecule type" value="Genomic_DNA"/>
</dbReference>
<feature type="domain" description="InvasinE Adhesion" evidence="2">
    <location>
        <begin position="612"/>
        <end position="731"/>
    </location>
</feature>
<keyword evidence="4" id="KW-1185">Reference proteome</keyword>
<comment type="caution">
    <text evidence="3">The sequence shown here is derived from an EMBL/GenBank/DDBJ whole genome shotgun (WGS) entry which is preliminary data.</text>
</comment>
<feature type="domain" description="Bacterial Immunoglobulin-like 21" evidence="1">
    <location>
        <begin position="499"/>
        <end position="606"/>
    </location>
</feature>
<dbReference type="AlphaFoldDB" id="A0AAV5N0R2"/>
<dbReference type="Proteomes" id="UP001058124">
    <property type="component" value="Unassembled WGS sequence"/>
</dbReference>
<evidence type="ECO:0008006" key="5">
    <source>
        <dbReference type="Google" id="ProtNLM"/>
    </source>
</evidence>
<reference evidence="3" key="1">
    <citation type="submission" date="2022-06" db="EMBL/GenBank/DDBJ databases">
        <title>Draft genome sequences of Leminorella grimontii str. JCM5902.</title>
        <authorList>
            <person name="Wakabayashi Y."/>
            <person name="Kojima K."/>
        </authorList>
    </citation>
    <scope>NUCLEOTIDE SEQUENCE</scope>
    <source>
        <strain evidence="3">JCM 5902</strain>
    </source>
</reference>